<dbReference type="Pfam" id="PF04542">
    <property type="entry name" value="Sigma70_r2"/>
    <property type="match status" value="1"/>
</dbReference>
<feature type="domain" description="RNA polymerase sigma-70 region 2" evidence="6">
    <location>
        <begin position="22"/>
        <end position="87"/>
    </location>
</feature>
<dbReference type="PANTHER" id="PTHR43133:SF8">
    <property type="entry name" value="RNA POLYMERASE SIGMA FACTOR HI_1459-RELATED"/>
    <property type="match status" value="1"/>
</dbReference>
<dbReference type="NCBIfam" id="TIGR02937">
    <property type="entry name" value="sigma70-ECF"/>
    <property type="match status" value="1"/>
</dbReference>
<comment type="similarity">
    <text evidence="1">Belongs to the sigma-70 factor family. ECF subfamily.</text>
</comment>
<dbReference type="Gene3D" id="1.10.10.10">
    <property type="entry name" value="Winged helix-like DNA-binding domain superfamily/Winged helix DNA-binding domain"/>
    <property type="match status" value="1"/>
</dbReference>
<evidence type="ECO:0000313" key="7">
    <source>
        <dbReference type="EMBL" id="OLF15729.1"/>
    </source>
</evidence>
<dbReference type="InterPro" id="IPR007627">
    <property type="entry name" value="RNA_pol_sigma70_r2"/>
</dbReference>
<dbReference type="InterPro" id="IPR013325">
    <property type="entry name" value="RNA_pol_sigma_r2"/>
</dbReference>
<dbReference type="Gene3D" id="1.10.1740.10">
    <property type="match status" value="1"/>
</dbReference>
<dbReference type="GO" id="GO:0016987">
    <property type="term" value="F:sigma factor activity"/>
    <property type="evidence" value="ECO:0007669"/>
    <property type="project" value="UniProtKB-KW"/>
</dbReference>
<dbReference type="GO" id="GO:0003677">
    <property type="term" value="F:DNA binding"/>
    <property type="evidence" value="ECO:0007669"/>
    <property type="project" value="UniProtKB-KW"/>
</dbReference>
<dbReference type="SUPFAM" id="SSF88946">
    <property type="entry name" value="Sigma2 domain of RNA polymerase sigma factors"/>
    <property type="match status" value="1"/>
</dbReference>
<protein>
    <recommendedName>
        <fullName evidence="6">RNA polymerase sigma-70 region 2 domain-containing protein</fullName>
    </recommendedName>
</protein>
<dbReference type="InterPro" id="IPR014284">
    <property type="entry name" value="RNA_pol_sigma-70_dom"/>
</dbReference>
<evidence type="ECO:0000259" key="6">
    <source>
        <dbReference type="Pfam" id="PF04542"/>
    </source>
</evidence>
<proteinExistence type="inferred from homology"/>
<keyword evidence="3" id="KW-0731">Sigma factor</keyword>
<dbReference type="Proteomes" id="UP000185596">
    <property type="component" value="Unassembled WGS sequence"/>
</dbReference>
<dbReference type="STRING" id="1912961.BU204_20175"/>
<dbReference type="InterPro" id="IPR039425">
    <property type="entry name" value="RNA_pol_sigma-70-like"/>
</dbReference>
<gene>
    <name evidence="7" type="ORF">BU204_20175</name>
</gene>
<evidence type="ECO:0000256" key="1">
    <source>
        <dbReference type="ARBA" id="ARBA00010641"/>
    </source>
</evidence>
<dbReference type="RefSeq" id="WP_075127262.1">
    <property type="nucleotide sequence ID" value="NZ_MSIE01000037.1"/>
</dbReference>
<keyword evidence="8" id="KW-1185">Reference proteome</keyword>
<name>A0A1Q8CMZ1_9PSEU</name>
<reference evidence="7 8" key="1">
    <citation type="submission" date="2016-12" db="EMBL/GenBank/DDBJ databases">
        <title>The draft genome sequence of Actinophytocola sp. 11-183.</title>
        <authorList>
            <person name="Wang W."/>
            <person name="Yuan L."/>
        </authorList>
    </citation>
    <scope>NUCLEOTIDE SEQUENCE [LARGE SCALE GENOMIC DNA]</scope>
    <source>
        <strain evidence="7 8">11-183</strain>
    </source>
</reference>
<keyword evidence="5" id="KW-0804">Transcription</keyword>
<accession>A0A1Q8CMZ1</accession>
<evidence type="ECO:0000256" key="2">
    <source>
        <dbReference type="ARBA" id="ARBA00023015"/>
    </source>
</evidence>
<comment type="caution">
    <text evidence="7">The sequence shown here is derived from an EMBL/GenBank/DDBJ whole genome shotgun (WGS) entry which is preliminary data.</text>
</comment>
<evidence type="ECO:0000313" key="8">
    <source>
        <dbReference type="Proteomes" id="UP000185596"/>
    </source>
</evidence>
<dbReference type="InterPro" id="IPR036388">
    <property type="entry name" value="WH-like_DNA-bd_sf"/>
</dbReference>
<evidence type="ECO:0000256" key="5">
    <source>
        <dbReference type="ARBA" id="ARBA00023163"/>
    </source>
</evidence>
<dbReference type="OrthoDB" id="265863at2"/>
<organism evidence="7 8">
    <name type="scientific">Actinophytocola xanthii</name>
    <dbReference type="NCBI Taxonomy" id="1912961"/>
    <lineage>
        <taxon>Bacteria</taxon>
        <taxon>Bacillati</taxon>
        <taxon>Actinomycetota</taxon>
        <taxon>Actinomycetes</taxon>
        <taxon>Pseudonocardiales</taxon>
        <taxon>Pseudonocardiaceae</taxon>
    </lineage>
</organism>
<keyword evidence="2" id="KW-0805">Transcription regulation</keyword>
<dbReference type="PANTHER" id="PTHR43133">
    <property type="entry name" value="RNA POLYMERASE ECF-TYPE SIGMA FACTO"/>
    <property type="match status" value="1"/>
</dbReference>
<dbReference type="EMBL" id="MSIE01000037">
    <property type="protein sequence ID" value="OLF15729.1"/>
    <property type="molecule type" value="Genomic_DNA"/>
</dbReference>
<sequence length="177" mass="19917">MSTERDLLGGRYGDRGTPWGELVRRHSPVVWVVARSHLLDRADAADVVQSTWTALAAHLPRLASPERLRAWLVTTARRESLRIRHRRTQETPGAARVDAELPPPMLYTAHDQALREAFGRLPDRCRELLALRANAPELTHTQLATALGMRAASVARIRCRCLDRLRRHLAEQDLGGC</sequence>
<dbReference type="GO" id="GO:0006352">
    <property type="term" value="P:DNA-templated transcription initiation"/>
    <property type="evidence" value="ECO:0007669"/>
    <property type="project" value="InterPro"/>
</dbReference>
<dbReference type="InterPro" id="IPR013324">
    <property type="entry name" value="RNA_pol_sigma_r3/r4-like"/>
</dbReference>
<dbReference type="SUPFAM" id="SSF88659">
    <property type="entry name" value="Sigma3 and sigma4 domains of RNA polymerase sigma factors"/>
    <property type="match status" value="1"/>
</dbReference>
<evidence type="ECO:0000256" key="4">
    <source>
        <dbReference type="ARBA" id="ARBA00023125"/>
    </source>
</evidence>
<keyword evidence="4" id="KW-0238">DNA-binding</keyword>
<dbReference type="AlphaFoldDB" id="A0A1Q8CMZ1"/>
<evidence type="ECO:0000256" key="3">
    <source>
        <dbReference type="ARBA" id="ARBA00023082"/>
    </source>
</evidence>